<proteinExistence type="predicted"/>
<dbReference type="Proteomes" id="UP000001018">
    <property type="component" value="Chromosome"/>
</dbReference>
<name>Q4J6I7_SULAC</name>
<organism evidence="1 2">
    <name type="scientific">Sulfolobus acidocaldarius (strain ATCC 33909 / DSM 639 / JCM 8929 / NBRC 15157 / NCIMB 11770)</name>
    <dbReference type="NCBI Taxonomy" id="330779"/>
    <lineage>
        <taxon>Archaea</taxon>
        <taxon>Thermoproteota</taxon>
        <taxon>Thermoprotei</taxon>
        <taxon>Sulfolobales</taxon>
        <taxon>Sulfolobaceae</taxon>
        <taxon>Sulfolobus</taxon>
    </lineage>
</organism>
<dbReference type="EMBL" id="CP000077">
    <property type="protein sequence ID" value="AAY81594.1"/>
    <property type="molecule type" value="Genomic_DNA"/>
</dbReference>
<dbReference type="HOGENOM" id="CLU_172290_0_0_2"/>
<sequence length="111" mass="12750">MLIINMEGVVYMSSVGVIKEDKKRKEIEEKLEVVYDDDDLTVVIAPEEDELKQVILDLLKEKPMDVKEIHSILTNLASDEKIRKALYELAEEGKVVEDKKTRKFMIVGISN</sequence>
<reference evidence="1 2" key="1">
    <citation type="journal article" date="2005" name="J. Bacteriol.">
        <title>The genome of Sulfolobus acidocaldarius, a model organism of the Crenarchaeota.</title>
        <authorList>
            <person name="Chen L."/>
            <person name="Brugger K."/>
            <person name="Skovgaard M."/>
            <person name="Redder P."/>
            <person name="She Q."/>
            <person name="Torarinsson E."/>
            <person name="Greve B."/>
            <person name="Awayez M."/>
            <person name="Zibat A."/>
            <person name="Klenk H.-P."/>
            <person name="Garrett R.A."/>
        </authorList>
    </citation>
    <scope>NUCLEOTIDE SEQUENCE [LARGE SCALE GENOMIC DNA]</scope>
    <source>
        <strain evidence="2">ATCC 33909 / DSM 639 / JCM 8929 / NBRC 15157 / NCIMB 11770</strain>
    </source>
</reference>
<evidence type="ECO:0000313" key="2">
    <source>
        <dbReference type="Proteomes" id="UP000001018"/>
    </source>
</evidence>
<dbReference type="AlphaFoldDB" id="Q4J6I7"/>
<protein>
    <submittedName>
        <fullName evidence="1">Conserved protein</fullName>
    </submittedName>
</protein>
<dbReference type="PATRIC" id="fig|330779.12.peg.2318"/>
<accession>Q4J6I7</accession>
<keyword evidence="2" id="KW-1185">Reference proteome</keyword>
<dbReference type="KEGG" id="sai:Saci_2308"/>
<evidence type="ECO:0000313" key="1">
    <source>
        <dbReference type="EMBL" id="AAY81594.1"/>
    </source>
</evidence>
<dbReference type="eggNOG" id="arCOG03879">
    <property type="taxonomic scope" value="Archaea"/>
</dbReference>
<gene>
    <name evidence="1" type="ordered locus">Saci_2308</name>
</gene>